<dbReference type="EMBL" id="OU594966">
    <property type="protein sequence ID" value="CAG9287147.1"/>
    <property type="molecule type" value="Genomic_DNA"/>
</dbReference>
<dbReference type="PANTHER" id="PTHR32268">
    <property type="entry name" value="HOMOSERINE O-ACETYLTRANSFERASE"/>
    <property type="match status" value="1"/>
</dbReference>
<dbReference type="InterPro" id="IPR000073">
    <property type="entry name" value="AB_hydrolase_1"/>
</dbReference>
<dbReference type="GO" id="GO:0009092">
    <property type="term" value="P:homoserine metabolic process"/>
    <property type="evidence" value="ECO:0007669"/>
    <property type="project" value="TreeGrafter"/>
</dbReference>
<evidence type="ECO:0000256" key="3">
    <source>
        <dbReference type="PIRSR" id="PIRSR000443-1"/>
    </source>
</evidence>
<dbReference type="SUPFAM" id="SSF53474">
    <property type="entry name" value="alpha/beta-Hydrolases"/>
    <property type="match status" value="1"/>
</dbReference>
<evidence type="ECO:0000256" key="1">
    <source>
        <dbReference type="ARBA" id="ARBA00006886"/>
    </source>
</evidence>
<feature type="compositionally biased region" description="Basic and acidic residues" evidence="4">
    <location>
        <begin position="231"/>
        <end position="241"/>
    </location>
</feature>
<evidence type="ECO:0000313" key="6">
    <source>
        <dbReference type="EMBL" id="CAG9287147.1"/>
    </source>
</evidence>
<evidence type="ECO:0000256" key="4">
    <source>
        <dbReference type="SAM" id="MobiDB-lite"/>
    </source>
</evidence>
<dbReference type="InterPro" id="IPR008220">
    <property type="entry name" value="HAT_MetX-like"/>
</dbReference>
<dbReference type="HAMAP" id="MF_00296">
    <property type="entry name" value="MetX_acyltransf"/>
    <property type="match status" value="1"/>
</dbReference>
<accession>A0A8J9X701</accession>
<dbReference type="InterPro" id="IPR029058">
    <property type="entry name" value="AB_hydrolase_fold"/>
</dbReference>
<evidence type="ECO:0000259" key="5">
    <source>
        <dbReference type="Pfam" id="PF00561"/>
    </source>
</evidence>
<dbReference type="PANTHER" id="PTHR32268:SF11">
    <property type="entry name" value="HOMOSERINE O-ACETYLTRANSFERASE"/>
    <property type="match status" value="1"/>
</dbReference>
<dbReference type="PIRSF" id="PIRSF000443">
    <property type="entry name" value="Homoser_Ac_trans"/>
    <property type="match status" value="1"/>
</dbReference>
<evidence type="ECO:0000256" key="2">
    <source>
        <dbReference type="ARBA" id="ARBA00022679"/>
    </source>
</evidence>
<dbReference type="AlphaFoldDB" id="A0A8J9X701"/>
<dbReference type="NCBIfam" id="NF001209">
    <property type="entry name" value="PRK00175.1"/>
    <property type="match status" value="1"/>
</dbReference>
<feature type="active site" evidence="3">
    <location>
        <position position="322"/>
    </location>
</feature>
<feature type="region of interest" description="Disordered" evidence="4">
    <location>
        <begin position="227"/>
        <end position="250"/>
    </location>
</feature>
<gene>
    <name evidence="6" type="ORF">PTTT1_LOCUS34628</name>
</gene>
<dbReference type="GO" id="GO:0009086">
    <property type="term" value="P:methionine biosynthetic process"/>
    <property type="evidence" value="ECO:0007669"/>
    <property type="project" value="TreeGrafter"/>
</dbReference>
<comment type="similarity">
    <text evidence="1">Belongs to the AB hydrolase superfamily. MetX family.</text>
</comment>
<dbReference type="Pfam" id="PF00561">
    <property type="entry name" value="Abhydrolase_1"/>
    <property type="match status" value="1"/>
</dbReference>
<dbReference type="Proteomes" id="UP000836788">
    <property type="component" value="Chromosome 25"/>
</dbReference>
<dbReference type="NCBIfam" id="TIGR01392">
    <property type="entry name" value="homoserO_Ac_trn"/>
    <property type="match status" value="1"/>
</dbReference>
<reference evidence="6" key="1">
    <citation type="submission" date="2022-02" db="EMBL/GenBank/DDBJ databases">
        <authorList>
            <person name="Giguere J D."/>
        </authorList>
    </citation>
    <scope>NUCLEOTIDE SEQUENCE</scope>
    <source>
        <strain evidence="6">CCAP 1055/1</strain>
    </source>
</reference>
<feature type="active site" description="Nucleophile" evidence="3">
    <location>
        <position position="137"/>
    </location>
</feature>
<dbReference type="GO" id="GO:0004414">
    <property type="term" value="F:homoserine O-acetyltransferase activity"/>
    <property type="evidence" value="ECO:0007669"/>
    <property type="project" value="TreeGrafter"/>
</dbReference>
<organism evidence="6">
    <name type="scientific">Phaeodactylum tricornutum</name>
    <name type="common">Diatom</name>
    <dbReference type="NCBI Taxonomy" id="2850"/>
    <lineage>
        <taxon>Eukaryota</taxon>
        <taxon>Sar</taxon>
        <taxon>Stramenopiles</taxon>
        <taxon>Ochrophyta</taxon>
        <taxon>Bacillariophyta</taxon>
        <taxon>Bacillariophyceae</taxon>
        <taxon>Bacillariophycidae</taxon>
        <taxon>Naviculales</taxon>
        <taxon>Phaeodactylaceae</taxon>
        <taxon>Phaeodactylum</taxon>
    </lineage>
</organism>
<feature type="active site" evidence="3">
    <location>
        <position position="351"/>
    </location>
</feature>
<keyword evidence="2" id="KW-0808">Transferase</keyword>
<dbReference type="Gene3D" id="3.40.50.1820">
    <property type="entry name" value="alpha/beta hydrolase"/>
    <property type="match status" value="1"/>
</dbReference>
<proteinExistence type="inferred from homology"/>
<name>A0A8J9X701_PHATR</name>
<sequence>MDDSGQTYTYLNYPLENGQVLAEAQLRYQTYGQLNETRDNVMVVCHALTGNASLHAWWGDMLGPGKVFDTDKYLVVCCNILGSCYGSTSPVSIRPGTDQPYGLDFPDVSVKDTVRLQLCMLRDELKVASVHAVVGGSFGGMQAVEFAVQAGSTRAAFTDAHGQPFCKHVVPIACGAQHSAWQIAISEVQRQAIYQDPAWPTDPFRATHGLRVARQLGMISYRTPQGYGSKFGRERQRGRGDDDTDGPAYGSHARWQVKSYLEYQGVKFLQRFDPVTYVKLTEQMDSHDVTRQPAGSCPGTVSKEQVLGHVTIPVLVLGIDSDVLYPLAEQQELARLLPNATLEVIHSDDGHDGFLLEQEQVAAHIQHFLTLHERPTTT</sequence>
<feature type="domain" description="AB hydrolase-1" evidence="5">
    <location>
        <begin position="40"/>
        <end position="356"/>
    </location>
</feature>
<protein>
    <recommendedName>
        <fullName evidence="5">AB hydrolase-1 domain-containing protein</fullName>
    </recommendedName>
</protein>